<accession>D2VU30</accession>
<protein>
    <recommendedName>
        <fullName evidence="2">Protein DPCD</fullName>
    </recommendedName>
</protein>
<dbReference type="KEGG" id="ngr:NAEGRDRAFT_72517"/>
<dbReference type="VEuPathDB" id="AmoebaDB:NAEGRDRAFT_72517"/>
<dbReference type="RefSeq" id="XP_002672300.1">
    <property type="nucleotide sequence ID" value="XM_002672254.1"/>
</dbReference>
<dbReference type="EMBL" id="GG738898">
    <property type="protein sequence ID" value="EFC39556.1"/>
    <property type="molecule type" value="Genomic_DNA"/>
</dbReference>
<feature type="compositionally biased region" description="Basic and acidic residues" evidence="3">
    <location>
        <begin position="200"/>
        <end position="214"/>
    </location>
</feature>
<comment type="similarity">
    <text evidence="1">Belongs to the DPCD family.</text>
</comment>
<feature type="region of interest" description="Disordered" evidence="3">
    <location>
        <begin position="1"/>
        <end position="30"/>
    </location>
</feature>
<feature type="region of interest" description="Disordered" evidence="3">
    <location>
        <begin position="200"/>
        <end position="220"/>
    </location>
</feature>
<gene>
    <name evidence="4" type="ORF">NAEGRDRAFT_72517</name>
</gene>
<dbReference type="Proteomes" id="UP000006671">
    <property type="component" value="Unassembled WGS sequence"/>
</dbReference>
<organism evidence="5">
    <name type="scientific">Naegleria gruberi</name>
    <name type="common">Amoeba</name>
    <dbReference type="NCBI Taxonomy" id="5762"/>
    <lineage>
        <taxon>Eukaryota</taxon>
        <taxon>Discoba</taxon>
        <taxon>Heterolobosea</taxon>
        <taxon>Tetramitia</taxon>
        <taxon>Eutetramitia</taxon>
        <taxon>Vahlkampfiidae</taxon>
        <taxon>Naegleria</taxon>
    </lineage>
</organism>
<dbReference type="GeneID" id="8855786"/>
<name>D2VU30_NAEGR</name>
<dbReference type="STRING" id="5762.D2VU30"/>
<proteinExistence type="inferred from homology"/>
<dbReference type="PRINTS" id="PR02065">
    <property type="entry name" value="PROTEINDPCD"/>
</dbReference>
<sequence>MLSELLSKKTGDDQNTTSSSSEPSTTKYPYTTSVVADGRRKFHTTYENGVEMVEEFDLQTNQLLLRKRRTVSILGEGTWTIEIGGEVKSFNPIHDLIAPSTVNPIFMRKDTSTLFQWRVRNCFYEPNVYKVNIDHEKQEIVISTTNKKYYKRFSIPDMKESPKTKLNDESLSFKLENNTLIISYVKPDLILKKERAKEMELASMKSERPPRDGDVQCPQQ</sequence>
<evidence type="ECO:0000313" key="5">
    <source>
        <dbReference type="Proteomes" id="UP000006671"/>
    </source>
</evidence>
<dbReference type="InterPro" id="IPR026224">
    <property type="entry name" value="DPCD"/>
</dbReference>
<evidence type="ECO:0000256" key="3">
    <source>
        <dbReference type="SAM" id="MobiDB-lite"/>
    </source>
</evidence>
<evidence type="ECO:0000256" key="1">
    <source>
        <dbReference type="ARBA" id="ARBA00010597"/>
    </source>
</evidence>
<dbReference type="AlphaFoldDB" id="D2VU30"/>
<dbReference type="InParanoid" id="D2VU30"/>
<dbReference type="OrthoDB" id="10256139at2759"/>
<reference evidence="4 5" key="1">
    <citation type="journal article" date="2010" name="Cell">
        <title>The genome of Naegleria gruberi illuminates early eukaryotic versatility.</title>
        <authorList>
            <person name="Fritz-Laylin L.K."/>
            <person name="Prochnik S.E."/>
            <person name="Ginger M.L."/>
            <person name="Dacks J.B."/>
            <person name="Carpenter M.L."/>
            <person name="Field M.C."/>
            <person name="Kuo A."/>
            <person name="Paredez A."/>
            <person name="Chapman J."/>
            <person name="Pham J."/>
            <person name="Shu S."/>
            <person name="Neupane R."/>
            <person name="Cipriano M."/>
            <person name="Mancuso J."/>
            <person name="Tu H."/>
            <person name="Salamov A."/>
            <person name="Lindquist E."/>
            <person name="Shapiro H."/>
            <person name="Lucas S."/>
            <person name="Grigoriev I.V."/>
            <person name="Cande W.Z."/>
            <person name="Fulton C."/>
            <person name="Rokhsar D.S."/>
            <person name="Dawson S.C."/>
        </authorList>
    </citation>
    <scope>NUCLEOTIDE SEQUENCE [LARGE SCALE GENOMIC DNA]</scope>
    <source>
        <strain evidence="4 5">NEG-M</strain>
    </source>
</reference>
<dbReference type="OMA" id="PILCEME"/>
<keyword evidence="5" id="KW-1185">Reference proteome</keyword>
<feature type="compositionally biased region" description="Low complexity" evidence="3">
    <location>
        <begin position="16"/>
        <end position="30"/>
    </location>
</feature>
<dbReference type="Pfam" id="PF14913">
    <property type="entry name" value="DPCD"/>
    <property type="match status" value="1"/>
</dbReference>
<dbReference type="eggNOG" id="ENOG502QUNA">
    <property type="taxonomic scope" value="Eukaryota"/>
</dbReference>
<feature type="compositionally biased region" description="Basic and acidic residues" evidence="3">
    <location>
        <begin position="1"/>
        <end position="12"/>
    </location>
</feature>
<evidence type="ECO:0000313" key="4">
    <source>
        <dbReference type="EMBL" id="EFC39556.1"/>
    </source>
</evidence>
<evidence type="ECO:0000256" key="2">
    <source>
        <dbReference type="ARBA" id="ARBA00020330"/>
    </source>
</evidence>
<dbReference type="PANTHER" id="PTHR31921:SF1">
    <property type="entry name" value="PROTEIN DPCD"/>
    <property type="match status" value="1"/>
</dbReference>
<dbReference type="PANTHER" id="PTHR31921">
    <property type="entry name" value="PROTEIN DPCD"/>
    <property type="match status" value="1"/>
</dbReference>